<keyword evidence="1" id="KW-0732">Signal</keyword>
<evidence type="ECO:0000256" key="1">
    <source>
        <dbReference type="SAM" id="SignalP"/>
    </source>
</evidence>
<evidence type="ECO:0000313" key="3">
    <source>
        <dbReference type="Proteomes" id="UP001381693"/>
    </source>
</evidence>
<protein>
    <submittedName>
        <fullName evidence="2">Uncharacterized protein</fullName>
    </submittedName>
</protein>
<keyword evidence="3" id="KW-1185">Reference proteome</keyword>
<dbReference type="EMBL" id="JAXCGZ010023286">
    <property type="protein sequence ID" value="KAK7014429.1"/>
    <property type="molecule type" value="Genomic_DNA"/>
</dbReference>
<feature type="chain" id="PRO_5042868670" evidence="1">
    <location>
        <begin position="27"/>
        <end position="106"/>
    </location>
</feature>
<name>A0AAN8ZVL5_HALRR</name>
<comment type="caution">
    <text evidence="2">The sequence shown here is derived from an EMBL/GenBank/DDBJ whole genome shotgun (WGS) entry which is preliminary data.</text>
</comment>
<proteinExistence type="predicted"/>
<dbReference type="PROSITE" id="PS00021">
    <property type="entry name" value="KRINGLE_1"/>
    <property type="match status" value="1"/>
</dbReference>
<feature type="signal peptide" evidence="1">
    <location>
        <begin position="1"/>
        <end position="26"/>
    </location>
</feature>
<reference evidence="2 3" key="1">
    <citation type="submission" date="2023-11" db="EMBL/GenBank/DDBJ databases">
        <title>Halocaridina rubra genome assembly.</title>
        <authorList>
            <person name="Smith C."/>
        </authorList>
    </citation>
    <scope>NUCLEOTIDE SEQUENCE [LARGE SCALE GENOMIC DNA]</scope>
    <source>
        <strain evidence="2">EP-1</strain>
        <tissue evidence="2">Whole</tissue>
    </source>
</reference>
<gene>
    <name evidence="2" type="ORF">SK128_009955</name>
</gene>
<dbReference type="Proteomes" id="UP001381693">
    <property type="component" value="Unassembled WGS sequence"/>
</dbReference>
<evidence type="ECO:0000313" key="2">
    <source>
        <dbReference type="EMBL" id="KAK7014429.1"/>
    </source>
</evidence>
<accession>A0AAN8ZVL5</accession>
<sequence length="106" mass="12851">MSLSYKANQVMLCIAVLLILANGSHLKKIGYHDRTIRRYSTERTCWWNEICKEEFQIEFRCKCPNWSYCRSPGKYYNAYCSVMASGYIWLQPHFPVRNDWRFMYRN</sequence>
<dbReference type="InterPro" id="IPR018056">
    <property type="entry name" value="Kringle_CS"/>
</dbReference>
<dbReference type="AlphaFoldDB" id="A0AAN8ZVL5"/>
<organism evidence="2 3">
    <name type="scientific">Halocaridina rubra</name>
    <name type="common">Hawaiian red shrimp</name>
    <dbReference type="NCBI Taxonomy" id="373956"/>
    <lineage>
        <taxon>Eukaryota</taxon>
        <taxon>Metazoa</taxon>
        <taxon>Ecdysozoa</taxon>
        <taxon>Arthropoda</taxon>
        <taxon>Crustacea</taxon>
        <taxon>Multicrustacea</taxon>
        <taxon>Malacostraca</taxon>
        <taxon>Eumalacostraca</taxon>
        <taxon>Eucarida</taxon>
        <taxon>Decapoda</taxon>
        <taxon>Pleocyemata</taxon>
        <taxon>Caridea</taxon>
        <taxon>Atyoidea</taxon>
        <taxon>Atyidae</taxon>
        <taxon>Halocaridina</taxon>
    </lineage>
</organism>